<protein>
    <recommendedName>
        <fullName evidence="3">DNA topoisomerase</fullName>
        <ecNumber evidence="3">5.6.2.1</ecNumber>
    </recommendedName>
    <alternativeName>
        <fullName evidence="10">Omega-protein</fullName>
    </alternativeName>
    <alternativeName>
        <fullName evidence="9">Relaxing enzyme</fullName>
    </alternativeName>
    <alternativeName>
        <fullName evidence="7">Swivelase</fullName>
    </alternativeName>
    <alternativeName>
        <fullName evidence="8">Untwisting enzyme</fullName>
    </alternativeName>
</protein>
<dbReference type="InterPro" id="IPR013824">
    <property type="entry name" value="Topo_IA_cen_sub1"/>
</dbReference>
<name>A0A6H0G0C2_ACIPI</name>
<dbReference type="Pfam" id="PF01751">
    <property type="entry name" value="Toprim"/>
    <property type="match status" value="1"/>
</dbReference>
<keyword evidence="13" id="KW-0614">Plasmid</keyword>
<dbReference type="GO" id="GO:0003917">
    <property type="term" value="F:DNA topoisomerase type I (single strand cut, ATP-independent) activity"/>
    <property type="evidence" value="ECO:0007669"/>
    <property type="project" value="UniProtKB-EC"/>
</dbReference>
<dbReference type="InterPro" id="IPR013825">
    <property type="entry name" value="Topo_IA_cen_sub2"/>
</dbReference>
<dbReference type="InterPro" id="IPR003602">
    <property type="entry name" value="Topo_IA_DNA-bd_dom"/>
</dbReference>
<dbReference type="InterPro" id="IPR013826">
    <property type="entry name" value="Topo_IA_cen_sub3"/>
</dbReference>
<reference evidence="13 14" key="1">
    <citation type="submission" date="2020-03" db="EMBL/GenBank/DDBJ databases">
        <authorList>
            <person name="Zhang L."/>
            <person name="Han X."/>
            <person name="Chen Y."/>
            <person name="Yu Y."/>
        </authorList>
    </citation>
    <scope>NUCLEOTIDE SEQUENCE [LARGE SCALE GENOMIC DNA]</scope>
    <source>
        <strain evidence="13 14">A1254</strain>
        <plasmid evidence="14">pa1254_2</plasmid>
    </source>
</reference>
<dbReference type="GO" id="GO:0006310">
    <property type="term" value="P:DNA recombination"/>
    <property type="evidence" value="ECO:0007669"/>
    <property type="project" value="TreeGrafter"/>
</dbReference>
<evidence type="ECO:0000259" key="12">
    <source>
        <dbReference type="PROSITE" id="PS52039"/>
    </source>
</evidence>
<dbReference type="Gene3D" id="3.40.50.140">
    <property type="match status" value="1"/>
</dbReference>
<dbReference type="PANTHER" id="PTHR11390:SF21">
    <property type="entry name" value="DNA TOPOISOMERASE 3-ALPHA"/>
    <property type="match status" value="1"/>
</dbReference>
<proteinExistence type="inferred from homology"/>
<evidence type="ECO:0000256" key="3">
    <source>
        <dbReference type="ARBA" id="ARBA00012891"/>
    </source>
</evidence>
<gene>
    <name evidence="13" type="ORF">G8E09_19560</name>
</gene>
<dbReference type="InterPro" id="IPR006171">
    <property type="entry name" value="TOPRIM_dom"/>
</dbReference>
<dbReference type="PRINTS" id="PR00417">
    <property type="entry name" value="PRTPISMRASEI"/>
</dbReference>
<dbReference type="GO" id="GO:0043597">
    <property type="term" value="C:cytoplasmic replication fork"/>
    <property type="evidence" value="ECO:0007669"/>
    <property type="project" value="TreeGrafter"/>
</dbReference>
<dbReference type="Gene3D" id="2.70.20.10">
    <property type="entry name" value="Topoisomerase I, domain 3"/>
    <property type="match status" value="1"/>
</dbReference>
<evidence type="ECO:0000256" key="10">
    <source>
        <dbReference type="ARBA" id="ARBA00032877"/>
    </source>
</evidence>
<dbReference type="SMART" id="SM00436">
    <property type="entry name" value="TOP1Bc"/>
    <property type="match status" value="1"/>
</dbReference>
<evidence type="ECO:0000313" key="14">
    <source>
        <dbReference type="Proteomes" id="UP000501692"/>
    </source>
</evidence>
<keyword evidence="6" id="KW-0413">Isomerase</keyword>
<keyword evidence="5" id="KW-0238">DNA-binding</keyword>
<dbReference type="PANTHER" id="PTHR11390">
    <property type="entry name" value="PROKARYOTIC DNA TOPOISOMERASE"/>
    <property type="match status" value="1"/>
</dbReference>
<geneLocation type="plasmid" evidence="14">
    <name>pa1254_2</name>
</geneLocation>
<dbReference type="EMBL" id="CP049808">
    <property type="protein sequence ID" value="QIT20009.1"/>
    <property type="molecule type" value="Genomic_DNA"/>
</dbReference>
<dbReference type="GO" id="GO:0003677">
    <property type="term" value="F:DNA binding"/>
    <property type="evidence" value="ECO:0007669"/>
    <property type="project" value="UniProtKB-KW"/>
</dbReference>
<evidence type="ECO:0000256" key="8">
    <source>
        <dbReference type="ARBA" id="ARBA00031985"/>
    </source>
</evidence>
<dbReference type="SMART" id="SM00437">
    <property type="entry name" value="TOP1Ac"/>
    <property type="match status" value="1"/>
</dbReference>
<evidence type="ECO:0000256" key="2">
    <source>
        <dbReference type="ARBA" id="ARBA00009446"/>
    </source>
</evidence>
<organism evidence="13 14">
    <name type="scientific">Acinetobacter pittii</name>
    <name type="common">Acinetobacter genomosp. 3</name>
    <dbReference type="NCBI Taxonomy" id="48296"/>
    <lineage>
        <taxon>Bacteria</taxon>
        <taxon>Pseudomonadati</taxon>
        <taxon>Pseudomonadota</taxon>
        <taxon>Gammaproteobacteria</taxon>
        <taxon>Moraxellales</taxon>
        <taxon>Moraxellaceae</taxon>
        <taxon>Acinetobacter</taxon>
        <taxon>Acinetobacter calcoaceticus/baumannii complex</taxon>
    </lineage>
</organism>
<evidence type="ECO:0000256" key="4">
    <source>
        <dbReference type="ARBA" id="ARBA00023029"/>
    </source>
</evidence>
<evidence type="ECO:0000256" key="9">
    <source>
        <dbReference type="ARBA" id="ARBA00032235"/>
    </source>
</evidence>
<dbReference type="InterPro" id="IPR000380">
    <property type="entry name" value="Topo_IA"/>
</dbReference>
<sequence>MNYNRVYVCEKNELVNALVAALDSGFKKQGQYYTNGTDAIVGCVGHMLKIAPPESHDENLKKWSLENLPFYFPNLKYETEKTKIVRLKAIYDLMYKAKTIVHVGDPDDEGQLIIDELIRAKNINKPVLRLLINDNNVDIVRRELSRMEDNKKFEHLGYQASARGKADYFYGLNFTRLFTLLAQNYNGVLSVGRVQTAILTIIYIREQQFFNFVPSDFYKIYAIADISNNGIKFNYINRPVDSIDESKRLINLDEVKAICTNLSNFNTAKVLNKEISVKKTPPPLPYNIIVLQSDCYKMFEYSPKQVKDITQSLREKYRAITYNRSDCQYLNDEHFADAKGVLNQIATNLPSTAKIVAATDSNIKSRAFNSKKTSAHHAIIPTMTNVDTSSFTEQELNVYKIICRNYLIQFLPPLEEEVTKVTISIGEYSFSATSTRVIQAGFTTIYKSGATREKEETTDSDDTSNDDLSMVQIGDTLQIGKTGYDIRQTAPLPLYKMNTLLDDLPVFAKYVKDPALKQLLIERDKDKKGEHGGIGTPATRDEIIDILFTRKMVEFQRKNIVTTDVGKQFYAMLPDEVKDLDLTALWYSDQRNISSADDVEKFVENVYSKVAEICNKFKNETVTFSVSSDHKTGATTGKKSKTKAKGQGSSGNKAKGQGSSGNRGKVLDMDCPTCAKGKLRRIENKAKKQFFYGCTNFPECKATFPEFDKKPYIKGSN</sequence>
<accession>A0A6H0G0C2</accession>
<dbReference type="InterPro" id="IPR023405">
    <property type="entry name" value="Topo_IA_core_domain"/>
</dbReference>
<comment type="catalytic activity">
    <reaction evidence="1">
        <text>ATP-independent breakage of single-stranded DNA, followed by passage and rejoining.</text>
        <dbReference type="EC" id="5.6.2.1"/>
    </reaction>
</comment>
<evidence type="ECO:0000256" key="1">
    <source>
        <dbReference type="ARBA" id="ARBA00000213"/>
    </source>
</evidence>
<feature type="region of interest" description="Disordered" evidence="11">
    <location>
        <begin position="628"/>
        <end position="664"/>
    </location>
</feature>
<feature type="domain" description="Topo IA-type catalytic" evidence="12">
    <location>
        <begin position="153"/>
        <end position="618"/>
    </location>
</feature>
<dbReference type="GO" id="GO:0006265">
    <property type="term" value="P:DNA topological change"/>
    <property type="evidence" value="ECO:0007669"/>
    <property type="project" value="InterPro"/>
</dbReference>
<evidence type="ECO:0000256" key="7">
    <source>
        <dbReference type="ARBA" id="ARBA00030003"/>
    </source>
</evidence>
<dbReference type="SUPFAM" id="SSF56712">
    <property type="entry name" value="Prokaryotic type I DNA topoisomerase"/>
    <property type="match status" value="1"/>
</dbReference>
<dbReference type="InterPro" id="IPR013497">
    <property type="entry name" value="Topo_IA_cen"/>
</dbReference>
<dbReference type="EC" id="5.6.2.1" evidence="3"/>
<dbReference type="SMART" id="SM00493">
    <property type="entry name" value="TOPRIM"/>
    <property type="match status" value="1"/>
</dbReference>
<evidence type="ECO:0000256" key="6">
    <source>
        <dbReference type="ARBA" id="ARBA00023235"/>
    </source>
</evidence>
<dbReference type="AlphaFoldDB" id="A0A6H0G0C2"/>
<dbReference type="RefSeq" id="WP_167564493.1">
    <property type="nucleotide sequence ID" value="NZ_CP049808.1"/>
</dbReference>
<dbReference type="PROSITE" id="PS52039">
    <property type="entry name" value="TOPO_IA_2"/>
    <property type="match status" value="1"/>
</dbReference>
<evidence type="ECO:0000256" key="11">
    <source>
        <dbReference type="SAM" id="MobiDB-lite"/>
    </source>
</evidence>
<dbReference type="GO" id="GO:0006281">
    <property type="term" value="P:DNA repair"/>
    <property type="evidence" value="ECO:0007669"/>
    <property type="project" value="TreeGrafter"/>
</dbReference>
<dbReference type="Gene3D" id="1.10.460.10">
    <property type="entry name" value="Topoisomerase I, domain 2"/>
    <property type="match status" value="1"/>
</dbReference>
<comment type="similarity">
    <text evidence="2">Belongs to the type IA topoisomerase family.</text>
</comment>
<dbReference type="Gene3D" id="3.30.65.10">
    <property type="entry name" value="Bacterial Topoisomerase I, domain 1"/>
    <property type="match status" value="1"/>
</dbReference>
<dbReference type="Proteomes" id="UP000501692">
    <property type="component" value="Plasmid pA1254_2"/>
</dbReference>
<keyword evidence="4" id="KW-0799">Topoisomerase</keyword>
<dbReference type="InterPro" id="IPR003601">
    <property type="entry name" value="Topo_IA_2"/>
</dbReference>
<evidence type="ECO:0000313" key="13">
    <source>
        <dbReference type="EMBL" id="QIT20009.1"/>
    </source>
</evidence>
<evidence type="ECO:0000256" key="5">
    <source>
        <dbReference type="ARBA" id="ARBA00023125"/>
    </source>
</evidence>
<dbReference type="Pfam" id="PF01131">
    <property type="entry name" value="Topoisom_bac"/>
    <property type="match status" value="1"/>
</dbReference>
<dbReference type="Gene3D" id="1.10.290.10">
    <property type="entry name" value="Topoisomerase I, domain 4"/>
    <property type="match status" value="1"/>
</dbReference>